<dbReference type="EMBL" id="JAGHQL010000003">
    <property type="protein sequence ID" value="KAH0547593.1"/>
    <property type="molecule type" value="Genomic_DNA"/>
</dbReference>
<keyword evidence="2" id="KW-0732">Signal</keyword>
<organism evidence="3 4">
    <name type="scientific">Glutinoglossum americanum</name>
    <dbReference type="NCBI Taxonomy" id="1670608"/>
    <lineage>
        <taxon>Eukaryota</taxon>
        <taxon>Fungi</taxon>
        <taxon>Dikarya</taxon>
        <taxon>Ascomycota</taxon>
        <taxon>Pezizomycotina</taxon>
        <taxon>Geoglossomycetes</taxon>
        <taxon>Geoglossales</taxon>
        <taxon>Geoglossaceae</taxon>
        <taxon>Glutinoglossum</taxon>
    </lineage>
</organism>
<keyword evidence="1" id="KW-1133">Transmembrane helix</keyword>
<protein>
    <submittedName>
        <fullName evidence="3">Uncharacterized protein</fullName>
    </submittedName>
</protein>
<evidence type="ECO:0000256" key="1">
    <source>
        <dbReference type="SAM" id="Phobius"/>
    </source>
</evidence>
<reference evidence="3" key="1">
    <citation type="submission" date="2021-03" db="EMBL/GenBank/DDBJ databases">
        <title>Comparative genomics and phylogenomic investigation of the class Geoglossomycetes provide insights into ecological specialization and systematics.</title>
        <authorList>
            <person name="Melie T."/>
            <person name="Pirro S."/>
            <person name="Miller A.N."/>
            <person name="Quandt A."/>
        </authorList>
    </citation>
    <scope>NUCLEOTIDE SEQUENCE</scope>
    <source>
        <strain evidence="3">GBOQ0MN5Z8</strain>
    </source>
</reference>
<keyword evidence="4" id="KW-1185">Reference proteome</keyword>
<feature type="signal peptide" evidence="2">
    <location>
        <begin position="1"/>
        <end position="24"/>
    </location>
</feature>
<feature type="chain" id="PRO_5040127580" evidence="2">
    <location>
        <begin position="25"/>
        <end position="447"/>
    </location>
</feature>
<sequence>MSILFSRFLLNSCLFVLLIRAATAGESRQGWQREPDGRGTIGLVWSCLTTLFICVWAALHNNVPSKNDSDFTFFFRKLKWTFVSIIAPEMVTAGAFLQWRSARQFAQRMKAARFFQYTQTHGFFANMGGIIVDRDCLETEAGFTCDCYSGPVDAEGLYRLVTQSQLVKHGDLTAKSINDKSKADWFVKAIACSQALWQGAQCIARTAQGLPLSLLELATMAYVVCALANYIFWWNKPLDVTVPTTIFLDCGEFRSQADLYGQARAFAPSTLGAKSVFEQPGGEIDVRLRGRVPNDSCDGRMRMEIVVLPVAVFCIVFGGIHCVAWNFSFPSRTEQTLWHIASLVSTFSIPAGCALSSYLEWLGLTHLYSEELYRRNTGETSLRSGSKAGWFDTFINCMVWLPYSAARLYLVVEVFASLRSLPKGTYDTVEWTKFLPHITWYVGSFIK</sequence>
<comment type="caution">
    <text evidence="3">The sequence shown here is derived from an EMBL/GenBank/DDBJ whole genome shotgun (WGS) entry which is preliminary data.</text>
</comment>
<name>A0A9P8L674_9PEZI</name>
<dbReference type="Proteomes" id="UP000698800">
    <property type="component" value="Unassembled WGS sequence"/>
</dbReference>
<keyword evidence="1" id="KW-0472">Membrane</keyword>
<accession>A0A9P8L674</accession>
<dbReference type="PANTHER" id="PTHR35043">
    <property type="entry name" value="TRANSCRIPTION FACTOR DOMAIN-CONTAINING PROTEIN"/>
    <property type="match status" value="1"/>
</dbReference>
<keyword evidence="1" id="KW-0812">Transmembrane</keyword>
<feature type="transmembrane region" description="Helical" evidence="1">
    <location>
        <begin position="40"/>
        <end position="59"/>
    </location>
</feature>
<evidence type="ECO:0000313" key="4">
    <source>
        <dbReference type="Proteomes" id="UP000698800"/>
    </source>
</evidence>
<feature type="transmembrane region" description="Helical" evidence="1">
    <location>
        <begin position="80"/>
        <end position="99"/>
    </location>
</feature>
<gene>
    <name evidence="3" type="ORF">FGG08_000318</name>
</gene>
<feature type="transmembrane region" description="Helical" evidence="1">
    <location>
        <begin position="214"/>
        <end position="233"/>
    </location>
</feature>
<dbReference type="PANTHER" id="PTHR35043:SF8">
    <property type="entry name" value="DUF4220 DOMAIN-CONTAINING PROTEIN"/>
    <property type="match status" value="1"/>
</dbReference>
<evidence type="ECO:0000313" key="3">
    <source>
        <dbReference type="EMBL" id="KAH0547593.1"/>
    </source>
</evidence>
<feature type="transmembrane region" description="Helical" evidence="1">
    <location>
        <begin position="339"/>
        <end position="359"/>
    </location>
</feature>
<feature type="transmembrane region" description="Helical" evidence="1">
    <location>
        <begin position="305"/>
        <end position="327"/>
    </location>
</feature>
<evidence type="ECO:0000256" key="2">
    <source>
        <dbReference type="SAM" id="SignalP"/>
    </source>
</evidence>
<dbReference type="AlphaFoldDB" id="A0A9P8L674"/>
<proteinExistence type="predicted"/>
<dbReference type="OrthoDB" id="3061561at2759"/>